<dbReference type="CDD" id="cd01670">
    <property type="entry name" value="Death"/>
    <property type="match status" value="1"/>
</dbReference>
<dbReference type="SMART" id="SM00005">
    <property type="entry name" value="DEATH"/>
    <property type="match status" value="1"/>
</dbReference>
<evidence type="ECO:0000259" key="1">
    <source>
        <dbReference type="PROSITE" id="PS50017"/>
    </source>
</evidence>
<sequence length="159" mass="17526">MNRNLDEDAVPSEEGGTNLSYITPEGAQFKISTSTPHIAGNVQIGTGMVMNVRSNQSSLPNIKAKKPLSTKVEIVSQKLLEDIAKDIKTKDAERLGRYLGLTEAKIDEIDHNYKTDGAREIKYQILAEWKRQDESPLIKKIAKGLSAIGRGDIADKVPH</sequence>
<dbReference type="Pfam" id="PF00531">
    <property type="entry name" value="Death"/>
    <property type="match status" value="1"/>
</dbReference>
<keyword evidence="3" id="KW-1185">Reference proteome</keyword>
<dbReference type="Gene3D" id="1.10.533.10">
    <property type="entry name" value="Death Domain, Fas"/>
    <property type="match status" value="1"/>
</dbReference>
<dbReference type="Proteomes" id="UP001347796">
    <property type="component" value="Unassembled WGS sequence"/>
</dbReference>
<dbReference type="GO" id="GO:0007165">
    <property type="term" value="P:signal transduction"/>
    <property type="evidence" value="ECO:0007669"/>
    <property type="project" value="InterPro"/>
</dbReference>
<proteinExistence type="predicted"/>
<comment type="caution">
    <text evidence="2">The sequence shown here is derived from an EMBL/GenBank/DDBJ whole genome shotgun (WGS) entry which is preliminary data.</text>
</comment>
<dbReference type="InterPro" id="IPR000488">
    <property type="entry name" value="Death_dom"/>
</dbReference>
<reference evidence="2 3" key="1">
    <citation type="submission" date="2024-01" db="EMBL/GenBank/DDBJ databases">
        <title>The genome of the rayed Mediterranean limpet Patella caerulea (Linnaeus, 1758).</title>
        <authorList>
            <person name="Anh-Thu Weber A."/>
            <person name="Halstead-Nussloch G."/>
        </authorList>
    </citation>
    <scope>NUCLEOTIDE SEQUENCE [LARGE SCALE GENOMIC DNA]</scope>
    <source>
        <strain evidence="2">AATW-2023a</strain>
        <tissue evidence="2">Whole specimen</tissue>
    </source>
</reference>
<dbReference type="InterPro" id="IPR011029">
    <property type="entry name" value="DEATH-like_dom_sf"/>
</dbReference>
<evidence type="ECO:0000313" key="2">
    <source>
        <dbReference type="EMBL" id="KAK6185536.1"/>
    </source>
</evidence>
<dbReference type="AlphaFoldDB" id="A0AAN8JXF7"/>
<dbReference type="SUPFAM" id="SSF47986">
    <property type="entry name" value="DEATH domain"/>
    <property type="match status" value="1"/>
</dbReference>
<dbReference type="PROSITE" id="PS50017">
    <property type="entry name" value="DEATH_DOMAIN"/>
    <property type="match status" value="1"/>
</dbReference>
<evidence type="ECO:0000313" key="3">
    <source>
        <dbReference type="Proteomes" id="UP001347796"/>
    </source>
</evidence>
<organism evidence="2 3">
    <name type="scientific">Patella caerulea</name>
    <name type="common">Rayed Mediterranean limpet</name>
    <dbReference type="NCBI Taxonomy" id="87958"/>
    <lineage>
        <taxon>Eukaryota</taxon>
        <taxon>Metazoa</taxon>
        <taxon>Spiralia</taxon>
        <taxon>Lophotrochozoa</taxon>
        <taxon>Mollusca</taxon>
        <taxon>Gastropoda</taxon>
        <taxon>Patellogastropoda</taxon>
        <taxon>Patelloidea</taxon>
        <taxon>Patellidae</taxon>
        <taxon>Patella</taxon>
    </lineage>
</organism>
<name>A0AAN8JXF7_PATCE</name>
<gene>
    <name evidence="2" type="ORF">SNE40_007745</name>
</gene>
<accession>A0AAN8JXF7</accession>
<feature type="domain" description="Death" evidence="1">
    <location>
        <begin position="91"/>
        <end position="159"/>
    </location>
</feature>
<dbReference type="EMBL" id="JAZGQO010000006">
    <property type="protein sequence ID" value="KAK6185536.1"/>
    <property type="molecule type" value="Genomic_DNA"/>
</dbReference>
<protein>
    <recommendedName>
        <fullName evidence="1">Death domain-containing protein</fullName>
    </recommendedName>
</protein>